<dbReference type="AlphaFoldDB" id="A0A392NNY0"/>
<dbReference type="Proteomes" id="UP000265520">
    <property type="component" value="Unassembled WGS sequence"/>
</dbReference>
<evidence type="ECO:0000313" key="2">
    <source>
        <dbReference type="Proteomes" id="UP000265520"/>
    </source>
</evidence>
<comment type="caution">
    <text evidence="1">The sequence shown here is derived from an EMBL/GenBank/DDBJ whole genome shotgun (WGS) entry which is preliminary data.</text>
</comment>
<keyword evidence="2" id="KW-1185">Reference proteome</keyword>
<dbReference type="CDD" id="cd06222">
    <property type="entry name" value="RNase_H_like"/>
    <property type="match status" value="1"/>
</dbReference>
<dbReference type="InterPro" id="IPR044730">
    <property type="entry name" value="RNase_H-like_dom_plant"/>
</dbReference>
<name>A0A392NNY0_9FABA</name>
<reference evidence="1 2" key="1">
    <citation type="journal article" date="2018" name="Front. Plant Sci.">
        <title>Red Clover (Trifolium pratense) and Zigzag Clover (T. medium) - A Picture of Genomic Similarities and Differences.</title>
        <authorList>
            <person name="Dluhosova J."/>
            <person name="Istvanek J."/>
            <person name="Nedelnik J."/>
            <person name="Repkova J."/>
        </authorList>
    </citation>
    <scope>NUCLEOTIDE SEQUENCE [LARGE SCALE GENOMIC DNA]</scope>
    <source>
        <strain evidence="2">cv. 10/8</strain>
        <tissue evidence="1">Leaf</tissue>
    </source>
</reference>
<feature type="non-terminal residue" evidence="1">
    <location>
        <position position="1"/>
    </location>
</feature>
<sequence>GACKHDGSAGCGGIIRGSDGEWLGGFAKNLGICSAYVAELSGVL</sequence>
<protein>
    <submittedName>
        <fullName evidence="1">Ribonuclease H</fullName>
    </submittedName>
</protein>
<dbReference type="EMBL" id="LXQA010042489">
    <property type="protein sequence ID" value="MCI00195.1"/>
    <property type="molecule type" value="Genomic_DNA"/>
</dbReference>
<proteinExistence type="predicted"/>
<gene>
    <name evidence="1" type="ORF">A2U01_0021212</name>
</gene>
<accession>A0A392NNY0</accession>
<organism evidence="1 2">
    <name type="scientific">Trifolium medium</name>
    <dbReference type="NCBI Taxonomy" id="97028"/>
    <lineage>
        <taxon>Eukaryota</taxon>
        <taxon>Viridiplantae</taxon>
        <taxon>Streptophyta</taxon>
        <taxon>Embryophyta</taxon>
        <taxon>Tracheophyta</taxon>
        <taxon>Spermatophyta</taxon>
        <taxon>Magnoliopsida</taxon>
        <taxon>eudicotyledons</taxon>
        <taxon>Gunneridae</taxon>
        <taxon>Pentapetalae</taxon>
        <taxon>rosids</taxon>
        <taxon>fabids</taxon>
        <taxon>Fabales</taxon>
        <taxon>Fabaceae</taxon>
        <taxon>Papilionoideae</taxon>
        <taxon>50 kb inversion clade</taxon>
        <taxon>NPAAA clade</taxon>
        <taxon>Hologalegina</taxon>
        <taxon>IRL clade</taxon>
        <taxon>Trifolieae</taxon>
        <taxon>Trifolium</taxon>
    </lineage>
</organism>
<evidence type="ECO:0000313" key="1">
    <source>
        <dbReference type="EMBL" id="MCI00195.1"/>
    </source>
</evidence>